<name>A0ABR7L0U1_9PSEU</name>
<evidence type="ECO:0000256" key="1">
    <source>
        <dbReference type="SAM" id="MobiDB-lite"/>
    </source>
</evidence>
<comment type="caution">
    <text evidence="3">The sequence shown here is derived from an EMBL/GenBank/DDBJ whole genome shotgun (WGS) entry which is preliminary data.</text>
</comment>
<dbReference type="InterPro" id="IPR000905">
    <property type="entry name" value="Gcp-like_dom"/>
</dbReference>
<evidence type="ECO:0000313" key="3">
    <source>
        <dbReference type="EMBL" id="MBC6446296.1"/>
    </source>
</evidence>
<dbReference type="InterPro" id="IPR043129">
    <property type="entry name" value="ATPase_NBD"/>
</dbReference>
<feature type="domain" description="Gcp-like" evidence="2">
    <location>
        <begin position="36"/>
        <end position="140"/>
    </location>
</feature>
<evidence type="ECO:0000313" key="4">
    <source>
        <dbReference type="Proteomes" id="UP000734823"/>
    </source>
</evidence>
<dbReference type="RefSeq" id="WP_187218379.1">
    <property type="nucleotide sequence ID" value="NZ_JABVED010000002.1"/>
</dbReference>
<proteinExistence type="predicted"/>
<dbReference type="SUPFAM" id="SSF53067">
    <property type="entry name" value="Actin-like ATPase domain"/>
    <property type="match status" value="2"/>
</dbReference>
<dbReference type="InterPro" id="IPR022496">
    <property type="entry name" value="T6A_TsaB"/>
</dbReference>
<organism evidence="3 4">
    <name type="scientific">Actinokineospora xionganensis</name>
    <dbReference type="NCBI Taxonomy" id="2684470"/>
    <lineage>
        <taxon>Bacteria</taxon>
        <taxon>Bacillati</taxon>
        <taxon>Actinomycetota</taxon>
        <taxon>Actinomycetes</taxon>
        <taxon>Pseudonocardiales</taxon>
        <taxon>Pseudonocardiaceae</taxon>
        <taxon>Actinokineospora</taxon>
    </lineage>
</organism>
<evidence type="ECO:0000259" key="2">
    <source>
        <dbReference type="Pfam" id="PF00814"/>
    </source>
</evidence>
<dbReference type="CDD" id="cd24032">
    <property type="entry name" value="ASKHA_NBD_TsaB"/>
    <property type="match status" value="1"/>
</dbReference>
<dbReference type="EMBL" id="JABVED010000002">
    <property type="protein sequence ID" value="MBC6446296.1"/>
    <property type="molecule type" value="Genomic_DNA"/>
</dbReference>
<dbReference type="Pfam" id="PF00814">
    <property type="entry name" value="TsaD"/>
    <property type="match status" value="1"/>
</dbReference>
<keyword evidence="4" id="KW-1185">Reference proteome</keyword>
<protein>
    <submittedName>
        <fullName evidence="3">tRNA (Adenosine(37)-N6)-threonylcarbamoyltransferase complex dimerization subunit type 1 TsaB</fullName>
    </submittedName>
</protein>
<reference evidence="3 4" key="1">
    <citation type="submission" date="2020-06" db="EMBL/GenBank/DDBJ databases">
        <title>Actinokineospora xiongansis sp. nov., isolated from soil of Baiyangdian.</title>
        <authorList>
            <person name="Zhang X."/>
        </authorList>
    </citation>
    <scope>NUCLEOTIDE SEQUENCE [LARGE SCALE GENOMIC DNA]</scope>
    <source>
        <strain evidence="3 4">HBU206404</strain>
    </source>
</reference>
<dbReference type="PANTHER" id="PTHR11735:SF11">
    <property type="entry name" value="TRNA THREONYLCARBAMOYLADENOSINE BIOSYNTHESIS PROTEIN TSAB"/>
    <property type="match status" value="1"/>
</dbReference>
<dbReference type="NCBIfam" id="TIGR03725">
    <property type="entry name" value="T6A_YeaZ"/>
    <property type="match status" value="1"/>
</dbReference>
<sequence>MLVLAVDTATPAVTAGVVELTDGRARVLAECVTVDAKAHGELLTPHVRDALAAAGRTLADLDAIVCGIGPGPFTGLRAGMVTAAALGHSLDLPVHPVCSLDAIAADAPGEPLLVVTDARRREVYWAAYDGARTTEPAVTPPAELAERVAELGVVRAAGYGAKLYADVLGLPVVGPDHPSPAGLVAAADLTTDPGPLTPLYLRRPDAVEPGARKRVSPR</sequence>
<dbReference type="Proteomes" id="UP000734823">
    <property type="component" value="Unassembled WGS sequence"/>
</dbReference>
<gene>
    <name evidence="3" type="primary">tsaB</name>
    <name evidence="3" type="ORF">GPZ80_03785</name>
</gene>
<dbReference type="Gene3D" id="3.30.420.40">
    <property type="match status" value="2"/>
</dbReference>
<accession>A0ABR7L0U1</accession>
<feature type="region of interest" description="Disordered" evidence="1">
    <location>
        <begin position="194"/>
        <end position="218"/>
    </location>
</feature>
<dbReference type="PANTHER" id="PTHR11735">
    <property type="entry name" value="TRNA N6-ADENOSINE THREONYLCARBAMOYLTRANSFERASE"/>
    <property type="match status" value="1"/>
</dbReference>